<feature type="region of interest" description="Disordered" evidence="11">
    <location>
        <begin position="299"/>
        <end position="331"/>
    </location>
</feature>
<evidence type="ECO:0000259" key="12">
    <source>
        <dbReference type="PROSITE" id="PS50157"/>
    </source>
</evidence>
<dbReference type="PROSITE" id="PS00028">
    <property type="entry name" value="ZINC_FINGER_C2H2_1"/>
    <property type="match status" value="2"/>
</dbReference>
<sequence>MPAYMEYSPAPSFVSSHFEDYSTRGISYEPITPPQQHSGGVSAETAYIANEDTGLYTAIPDVGLPTGFNPLMSGGSTLGGAQYPSMARNIPTSSSTPVYSVLEGSPTYKKRRRRSSLTQGVMPSTIAPSIQHTVRRPSELRRSTSASVVPQSIPEAQELHTYHDSPVSMHSTQQYGRSDHDLSRHSTPLGDISEYGPQRSMSYNQMPTDDYASFGASPHSSLHQHAVHRAAGGVFRRARSATVSEMSPYAHKSHSCPIPMCGRLFKRLEHLKRHVRTHTQERPYVCTLCNKAFSRSDNLAQHRRTHETNPDGTAPSEEEMEEEREAAMESFDSLGDEHAYHPVSMSTGSDMQLGLVSNVDGSMPPPPLIGVGDAHGW</sequence>
<dbReference type="PROSITE" id="PS50157">
    <property type="entry name" value="ZINC_FINGER_C2H2_2"/>
    <property type="match status" value="2"/>
</dbReference>
<feature type="compositionally biased region" description="Polar residues" evidence="11">
    <location>
        <begin position="116"/>
        <end position="132"/>
    </location>
</feature>
<evidence type="ECO:0000256" key="3">
    <source>
        <dbReference type="ARBA" id="ARBA00022737"/>
    </source>
</evidence>
<dbReference type="GO" id="GO:0008270">
    <property type="term" value="F:zinc ion binding"/>
    <property type="evidence" value="ECO:0007669"/>
    <property type="project" value="UniProtKB-KW"/>
</dbReference>
<protein>
    <recommendedName>
        <fullName evidence="12">C2H2-type domain-containing protein</fullName>
    </recommendedName>
</protein>
<keyword evidence="5" id="KW-0862">Zinc</keyword>
<feature type="domain" description="C2H2-type" evidence="12">
    <location>
        <begin position="254"/>
        <end position="283"/>
    </location>
</feature>
<dbReference type="FunFam" id="3.30.160.60:FF:000390">
    <property type="entry name" value="Transcription factor stea"/>
    <property type="match status" value="1"/>
</dbReference>
<evidence type="ECO:0000256" key="2">
    <source>
        <dbReference type="ARBA" id="ARBA00022723"/>
    </source>
</evidence>
<gene>
    <name evidence="13" type="ORF">AMS68_004168</name>
</gene>
<dbReference type="GO" id="GO:1990526">
    <property type="term" value="C:Ste12p-Dig1p-Dig2p complex"/>
    <property type="evidence" value="ECO:0007669"/>
    <property type="project" value="TreeGrafter"/>
</dbReference>
<evidence type="ECO:0000256" key="4">
    <source>
        <dbReference type="ARBA" id="ARBA00022771"/>
    </source>
</evidence>
<dbReference type="Pfam" id="PF00096">
    <property type="entry name" value="zf-C2H2"/>
    <property type="match status" value="2"/>
</dbReference>
<dbReference type="Proteomes" id="UP000503462">
    <property type="component" value="Chromosome 3"/>
</dbReference>
<dbReference type="EMBL" id="CP051141">
    <property type="protein sequence ID" value="QIW98650.1"/>
    <property type="molecule type" value="Genomic_DNA"/>
</dbReference>
<dbReference type="InterPro" id="IPR052127">
    <property type="entry name" value="STE12_transcription_factor"/>
</dbReference>
<evidence type="ECO:0000256" key="8">
    <source>
        <dbReference type="ARBA" id="ARBA00023242"/>
    </source>
</evidence>
<feature type="region of interest" description="Disordered" evidence="11">
    <location>
        <begin position="169"/>
        <end position="198"/>
    </location>
</feature>
<evidence type="ECO:0000313" key="13">
    <source>
        <dbReference type="EMBL" id="QIW98650.1"/>
    </source>
</evidence>
<keyword evidence="14" id="KW-1185">Reference proteome</keyword>
<evidence type="ECO:0000256" key="5">
    <source>
        <dbReference type="ARBA" id="ARBA00022833"/>
    </source>
</evidence>
<reference evidence="13 14" key="1">
    <citation type="journal article" date="2016" name="Sci. Rep.">
        <title>Peltaster fructicola genome reveals evolution from an invasive phytopathogen to an ectophytic parasite.</title>
        <authorList>
            <person name="Xu C."/>
            <person name="Chen H."/>
            <person name="Gleason M.L."/>
            <person name="Xu J.R."/>
            <person name="Liu H."/>
            <person name="Zhang R."/>
            <person name="Sun G."/>
        </authorList>
    </citation>
    <scope>NUCLEOTIDE SEQUENCE [LARGE SCALE GENOMIC DNA]</scope>
    <source>
        <strain evidence="13 14">LNHT1506</strain>
    </source>
</reference>
<dbReference type="PANTHER" id="PTHR47427">
    <property type="entry name" value="PROTEIN STE12"/>
    <property type="match status" value="1"/>
</dbReference>
<keyword evidence="2" id="KW-0479">Metal-binding</keyword>
<feature type="domain" description="C2H2-type" evidence="12">
    <location>
        <begin position="284"/>
        <end position="311"/>
    </location>
</feature>
<keyword evidence="3" id="KW-0677">Repeat</keyword>
<keyword evidence="4 10" id="KW-0863">Zinc-finger</keyword>
<comment type="similarity">
    <text evidence="9">Belongs to the STE12 transcription factor family.</text>
</comment>
<keyword evidence="8" id="KW-0539">Nucleus</keyword>
<evidence type="ECO:0000256" key="6">
    <source>
        <dbReference type="ARBA" id="ARBA00023015"/>
    </source>
</evidence>
<evidence type="ECO:0000313" key="14">
    <source>
        <dbReference type="Proteomes" id="UP000503462"/>
    </source>
</evidence>
<evidence type="ECO:0000256" key="10">
    <source>
        <dbReference type="PROSITE-ProRule" id="PRU00042"/>
    </source>
</evidence>
<dbReference type="SUPFAM" id="SSF57667">
    <property type="entry name" value="beta-beta-alpha zinc fingers"/>
    <property type="match status" value="1"/>
</dbReference>
<comment type="subcellular location">
    <subcellularLocation>
        <location evidence="1">Nucleus</location>
    </subcellularLocation>
</comment>
<dbReference type="InterPro" id="IPR013087">
    <property type="entry name" value="Znf_C2H2_type"/>
</dbReference>
<dbReference type="Gene3D" id="3.30.160.60">
    <property type="entry name" value="Classic Zinc Finger"/>
    <property type="match status" value="2"/>
</dbReference>
<dbReference type="PANTHER" id="PTHR47427:SF1">
    <property type="entry name" value="PROTEIN STE12"/>
    <property type="match status" value="1"/>
</dbReference>
<dbReference type="GO" id="GO:0003700">
    <property type="term" value="F:DNA-binding transcription factor activity"/>
    <property type="evidence" value="ECO:0007669"/>
    <property type="project" value="TreeGrafter"/>
</dbReference>
<dbReference type="OrthoDB" id="1095242at2759"/>
<keyword evidence="7" id="KW-0804">Transcription</keyword>
<feature type="region of interest" description="Disordered" evidence="11">
    <location>
        <begin position="351"/>
        <end position="377"/>
    </location>
</feature>
<accession>A0A6H0XVG7</accession>
<dbReference type="AlphaFoldDB" id="A0A6H0XVG7"/>
<evidence type="ECO:0000256" key="7">
    <source>
        <dbReference type="ARBA" id="ARBA00023163"/>
    </source>
</evidence>
<dbReference type="FunFam" id="3.30.160.60:FF:000243">
    <property type="entry name" value="Probable transcription factor steA"/>
    <property type="match status" value="1"/>
</dbReference>
<dbReference type="GO" id="GO:1990527">
    <property type="term" value="C:Tec1p-Ste12p-Dig1p complex"/>
    <property type="evidence" value="ECO:0007669"/>
    <property type="project" value="TreeGrafter"/>
</dbReference>
<feature type="region of interest" description="Disordered" evidence="11">
    <location>
        <begin position="105"/>
        <end position="150"/>
    </location>
</feature>
<evidence type="ECO:0000256" key="11">
    <source>
        <dbReference type="SAM" id="MobiDB-lite"/>
    </source>
</evidence>
<organism evidence="13 14">
    <name type="scientific">Peltaster fructicola</name>
    <dbReference type="NCBI Taxonomy" id="286661"/>
    <lineage>
        <taxon>Eukaryota</taxon>
        <taxon>Fungi</taxon>
        <taxon>Dikarya</taxon>
        <taxon>Ascomycota</taxon>
        <taxon>Pezizomycotina</taxon>
        <taxon>Dothideomycetes</taxon>
        <taxon>Dothideomycetes incertae sedis</taxon>
        <taxon>Peltaster</taxon>
    </lineage>
</organism>
<dbReference type="GO" id="GO:0005634">
    <property type="term" value="C:nucleus"/>
    <property type="evidence" value="ECO:0007669"/>
    <property type="project" value="UniProtKB-SubCell"/>
</dbReference>
<dbReference type="InterPro" id="IPR036236">
    <property type="entry name" value="Znf_C2H2_sf"/>
</dbReference>
<keyword evidence="6" id="KW-0805">Transcription regulation</keyword>
<dbReference type="SMART" id="SM00355">
    <property type="entry name" value="ZnF_C2H2"/>
    <property type="match status" value="2"/>
</dbReference>
<evidence type="ECO:0000256" key="9">
    <source>
        <dbReference type="ARBA" id="ARBA00024345"/>
    </source>
</evidence>
<proteinExistence type="inferred from homology"/>
<evidence type="ECO:0000256" key="1">
    <source>
        <dbReference type="ARBA" id="ARBA00004123"/>
    </source>
</evidence>
<name>A0A6H0XVG7_9PEZI</name>